<dbReference type="AlphaFoldDB" id="A0A941IWX6"/>
<evidence type="ECO:0000313" key="10">
    <source>
        <dbReference type="Proteomes" id="UP000679220"/>
    </source>
</evidence>
<comment type="caution">
    <text evidence="9">The sequence shown here is derived from an EMBL/GenBank/DDBJ whole genome shotgun (WGS) entry which is preliminary data.</text>
</comment>
<dbReference type="InterPro" id="IPR033985">
    <property type="entry name" value="SusD-like_N"/>
</dbReference>
<keyword evidence="4" id="KW-0472">Membrane</keyword>
<reference evidence="9" key="1">
    <citation type="journal article" date="2018" name="Int. J. Syst. Evol. Microbiol.">
        <title>Carboxylicivirga sediminis sp. nov., isolated from coastal sediment.</title>
        <authorList>
            <person name="Wang F.Q."/>
            <person name="Ren L.H."/>
            <person name="Zou R.J."/>
            <person name="Sun Y.Z."/>
            <person name="Liu X.J."/>
            <person name="Jiang F."/>
            <person name="Liu L.J."/>
        </authorList>
    </citation>
    <scope>NUCLEOTIDE SEQUENCE</scope>
    <source>
        <strain evidence="9">JR1</strain>
    </source>
</reference>
<evidence type="ECO:0000313" key="9">
    <source>
        <dbReference type="EMBL" id="MBR8534042.1"/>
    </source>
</evidence>
<organism evidence="9 10">
    <name type="scientific">Carboxylicivirga sediminis</name>
    <dbReference type="NCBI Taxonomy" id="2006564"/>
    <lineage>
        <taxon>Bacteria</taxon>
        <taxon>Pseudomonadati</taxon>
        <taxon>Bacteroidota</taxon>
        <taxon>Bacteroidia</taxon>
        <taxon>Marinilabiliales</taxon>
        <taxon>Marinilabiliaceae</taxon>
        <taxon>Carboxylicivirga</taxon>
    </lineage>
</organism>
<dbReference type="GO" id="GO:0009279">
    <property type="term" value="C:cell outer membrane"/>
    <property type="evidence" value="ECO:0007669"/>
    <property type="project" value="UniProtKB-SubCell"/>
</dbReference>
<dbReference type="RefSeq" id="WP_212187948.1">
    <property type="nucleotide sequence ID" value="NZ_JAGTAR010000001.1"/>
</dbReference>
<accession>A0A941IWX6</accession>
<keyword evidence="3 6" id="KW-0732">Signal</keyword>
<evidence type="ECO:0000256" key="6">
    <source>
        <dbReference type="SAM" id="SignalP"/>
    </source>
</evidence>
<reference evidence="9" key="2">
    <citation type="submission" date="2021-04" db="EMBL/GenBank/DDBJ databases">
        <authorList>
            <person name="Zhang T."/>
            <person name="Zhang Y."/>
            <person name="Lu D."/>
            <person name="Zuo D."/>
            <person name="Du Z."/>
        </authorList>
    </citation>
    <scope>NUCLEOTIDE SEQUENCE</scope>
    <source>
        <strain evidence="9">JR1</strain>
    </source>
</reference>
<keyword evidence="10" id="KW-1185">Reference proteome</keyword>
<dbReference type="Gene3D" id="1.25.40.390">
    <property type="match status" value="1"/>
</dbReference>
<comment type="similarity">
    <text evidence="2">Belongs to the SusD family.</text>
</comment>
<evidence type="ECO:0000256" key="2">
    <source>
        <dbReference type="ARBA" id="ARBA00006275"/>
    </source>
</evidence>
<dbReference type="PROSITE" id="PS51257">
    <property type="entry name" value="PROKAR_LIPOPROTEIN"/>
    <property type="match status" value="1"/>
</dbReference>
<feature type="domain" description="SusD-like N-terminal" evidence="8">
    <location>
        <begin position="26"/>
        <end position="223"/>
    </location>
</feature>
<evidence type="ECO:0000256" key="1">
    <source>
        <dbReference type="ARBA" id="ARBA00004442"/>
    </source>
</evidence>
<feature type="signal peptide" evidence="6">
    <location>
        <begin position="1"/>
        <end position="22"/>
    </location>
</feature>
<evidence type="ECO:0000259" key="8">
    <source>
        <dbReference type="Pfam" id="PF14322"/>
    </source>
</evidence>
<dbReference type="Proteomes" id="UP000679220">
    <property type="component" value="Unassembled WGS sequence"/>
</dbReference>
<dbReference type="Pfam" id="PF14322">
    <property type="entry name" value="SusD-like_3"/>
    <property type="match status" value="1"/>
</dbReference>
<feature type="domain" description="RagB/SusD" evidence="7">
    <location>
        <begin position="267"/>
        <end position="608"/>
    </location>
</feature>
<proteinExistence type="inferred from homology"/>
<dbReference type="InterPro" id="IPR011990">
    <property type="entry name" value="TPR-like_helical_dom_sf"/>
</dbReference>
<protein>
    <submittedName>
        <fullName evidence="9">RagB/SusD family nutrient uptake outer membrane protein</fullName>
    </submittedName>
</protein>
<evidence type="ECO:0000259" key="7">
    <source>
        <dbReference type="Pfam" id="PF07980"/>
    </source>
</evidence>
<dbReference type="SUPFAM" id="SSF48452">
    <property type="entry name" value="TPR-like"/>
    <property type="match status" value="1"/>
</dbReference>
<feature type="chain" id="PRO_5037060435" evidence="6">
    <location>
        <begin position="23"/>
        <end position="608"/>
    </location>
</feature>
<name>A0A941IWX6_9BACT</name>
<dbReference type="EMBL" id="JAGTAR010000001">
    <property type="protein sequence ID" value="MBR8534042.1"/>
    <property type="molecule type" value="Genomic_DNA"/>
</dbReference>
<evidence type="ECO:0000256" key="4">
    <source>
        <dbReference type="ARBA" id="ARBA00023136"/>
    </source>
</evidence>
<gene>
    <name evidence="9" type="ORF">KDU71_00590</name>
</gene>
<evidence type="ECO:0000256" key="3">
    <source>
        <dbReference type="ARBA" id="ARBA00022729"/>
    </source>
</evidence>
<keyword evidence="5" id="KW-0998">Cell outer membrane</keyword>
<sequence length="608" mass="68945">MKSLLRYTIALCFSALLFTSCEDELLDQSNPNAITTDTFWQTKADFEKAQNAMYSALQFHNVSGGGIVMNMMRSDLAGSESWYAIHSAFSNMQWTNAHDFVVNHWSNLYTGIYRANQVIYYTEATDVLTEGEKDLILAQARFVRAICYFWLSNSYGDAVLHDQLVFDDVELHKGLSSREDIVAFIISDLEYAMTHLPKKWEDAGDLGRATWGAATALLGKVYLYDKAWNKAAQYFKMVIDEADDKGLYALVDDYMSNFTTEGEFNSESIFEVAFSDNYKVGTPGDRQDDVGDVAGSEATAIAGNFSSIYAGGYNTCLPTYWLQELYIVGDSMDVSNPSNLGRFVSQRTYASVVVLNERDGNANWDTDETYYNAPLVNKVDENGDEIKAKANMAFGQGAKVKKYTNWYKSNAEDSENAARTGINFRHIRLADVYLMYAEAVLEDAGNTSEALKYVEKVRERAGVLSLQHYIDNMGGIPQLHISRYANNLASHPVEALSAETLLRHIRMVERPLELAFEGHRWYDLVRWGMMGDIISTRAADEAKLTDKMMYYDEAEAKWKMKPEIERTYPLYLNERVRPDWQKPLSNYSSAEHDYLPIPNLESQSNKNL</sequence>
<comment type="subcellular location">
    <subcellularLocation>
        <location evidence="1">Cell outer membrane</location>
    </subcellularLocation>
</comment>
<evidence type="ECO:0000256" key="5">
    <source>
        <dbReference type="ARBA" id="ARBA00023237"/>
    </source>
</evidence>
<dbReference type="Pfam" id="PF07980">
    <property type="entry name" value="SusD_RagB"/>
    <property type="match status" value="1"/>
</dbReference>
<dbReference type="InterPro" id="IPR012944">
    <property type="entry name" value="SusD_RagB_dom"/>
</dbReference>